<dbReference type="EMBL" id="NKXS01000161">
    <property type="protein sequence ID" value="PIN25950.1"/>
    <property type="molecule type" value="Genomic_DNA"/>
</dbReference>
<evidence type="ECO:0000256" key="3">
    <source>
        <dbReference type="ARBA" id="ARBA00022771"/>
    </source>
</evidence>
<keyword evidence="3" id="KW-0863">Zinc-finger</keyword>
<dbReference type="InterPro" id="IPR001356">
    <property type="entry name" value="HD"/>
</dbReference>
<keyword evidence="7 10" id="KW-0371">Homeobox</keyword>
<dbReference type="FunFam" id="1.10.10.60:FF:000257">
    <property type="entry name" value="Zinc-finger homeodomain protein 2"/>
    <property type="match status" value="1"/>
</dbReference>
<evidence type="ECO:0000256" key="10">
    <source>
        <dbReference type="PROSITE-ProRule" id="PRU00108"/>
    </source>
</evidence>
<evidence type="ECO:0008006" key="16">
    <source>
        <dbReference type="Google" id="ProtNLM"/>
    </source>
</evidence>
<feature type="region of interest" description="Disordered" evidence="11">
    <location>
        <begin position="179"/>
        <end position="210"/>
    </location>
</feature>
<sequence length="318" mass="35102">MERRGQNRDIGMPNSTSYNHPQITQESPVKLPLAPIVSTPSDRRGNSAVSTRRGSAIFSPTQTLNHHLLPPQNHQSLNSPPPPPPPQKDPTPDPDPATPSTGGAPPPPPRPQPQVQPPPPPLAASSIRYRECLKNHAASTGGHVVDGCGEFMPSGEEGTAEELRCAACDCHRNFHRKEVDGEPQHRTPLLHGQNPPSMMPHHHQKRSQSYPTPPTMVNFGGTSGGAAAGEQSSSEDLNTFQSGGGGHAVMQPSKKRFRTKFSQHQKDRMQEFAEKIGWRIQKQDEEEVQRFCNETGVKRQVFKVWMHNNKQAMKKRQT</sequence>
<dbReference type="PANTHER" id="PTHR31948:SF119">
    <property type="entry name" value="ZINC-FINGER HOMEODOMAIN PROTEIN 6-LIKE"/>
    <property type="match status" value="1"/>
</dbReference>
<dbReference type="PROSITE" id="PS51523">
    <property type="entry name" value="ZF_HD_DIMER"/>
    <property type="match status" value="1"/>
</dbReference>
<keyword evidence="6 10" id="KW-0238">DNA-binding</keyword>
<comment type="caution">
    <text evidence="14">The sequence shown here is derived from an EMBL/GenBank/DDBJ whole genome shotgun (WGS) entry which is preliminary data.</text>
</comment>
<proteinExistence type="predicted"/>
<comment type="subcellular location">
    <subcellularLocation>
        <location evidence="1 10">Nucleus</location>
    </subcellularLocation>
</comment>
<keyword evidence="15" id="KW-1185">Reference proteome</keyword>
<dbReference type="GO" id="GO:0050793">
    <property type="term" value="P:regulation of developmental process"/>
    <property type="evidence" value="ECO:0007669"/>
    <property type="project" value="TreeGrafter"/>
</dbReference>
<accession>A0A2G9I8I6</accession>
<evidence type="ECO:0000259" key="12">
    <source>
        <dbReference type="PROSITE" id="PS50071"/>
    </source>
</evidence>
<feature type="compositionally biased region" description="Pro residues" evidence="11">
    <location>
        <begin position="104"/>
        <end position="122"/>
    </location>
</feature>
<evidence type="ECO:0000256" key="11">
    <source>
        <dbReference type="SAM" id="MobiDB-lite"/>
    </source>
</evidence>
<feature type="region of interest" description="Disordered" evidence="11">
    <location>
        <begin position="1"/>
        <end position="124"/>
    </location>
</feature>
<dbReference type="InterPro" id="IPR009057">
    <property type="entry name" value="Homeodomain-like_sf"/>
</dbReference>
<feature type="compositionally biased region" description="Polar residues" evidence="11">
    <location>
        <begin position="13"/>
        <end position="27"/>
    </location>
</feature>
<feature type="compositionally biased region" description="Pro residues" evidence="11">
    <location>
        <begin position="79"/>
        <end position="97"/>
    </location>
</feature>
<evidence type="ECO:0000256" key="7">
    <source>
        <dbReference type="ARBA" id="ARBA00023155"/>
    </source>
</evidence>
<evidence type="ECO:0000313" key="14">
    <source>
        <dbReference type="EMBL" id="PIN25950.1"/>
    </source>
</evidence>
<evidence type="ECO:0000256" key="2">
    <source>
        <dbReference type="ARBA" id="ARBA00022723"/>
    </source>
</evidence>
<feature type="domain" description="Homeobox" evidence="12">
    <location>
        <begin position="252"/>
        <end position="316"/>
    </location>
</feature>
<dbReference type="Gene3D" id="1.10.10.60">
    <property type="entry name" value="Homeodomain-like"/>
    <property type="match status" value="1"/>
</dbReference>
<dbReference type="AlphaFoldDB" id="A0A2G9I8I6"/>
<dbReference type="InterPro" id="IPR006456">
    <property type="entry name" value="ZF_HD_homeobox_Cys/His_dimer"/>
</dbReference>
<dbReference type="InterPro" id="IPR006455">
    <property type="entry name" value="Homeodomain_ZF_HD"/>
</dbReference>
<dbReference type="Proteomes" id="UP000231279">
    <property type="component" value="Unassembled WGS sequence"/>
</dbReference>
<evidence type="ECO:0000256" key="1">
    <source>
        <dbReference type="ARBA" id="ARBA00004123"/>
    </source>
</evidence>
<evidence type="ECO:0000256" key="4">
    <source>
        <dbReference type="ARBA" id="ARBA00022833"/>
    </source>
</evidence>
<dbReference type="PANTHER" id="PTHR31948">
    <property type="entry name" value="ZINC-FINGER HOMEODOMAIN PROTEIN 2"/>
    <property type="match status" value="1"/>
</dbReference>
<evidence type="ECO:0000256" key="8">
    <source>
        <dbReference type="ARBA" id="ARBA00023163"/>
    </source>
</evidence>
<dbReference type="OrthoDB" id="1910053at2759"/>
<keyword evidence="2" id="KW-0479">Metal-binding</keyword>
<dbReference type="GO" id="GO:0003700">
    <property type="term" value="F:DNA-binding transcription factor activity"/>
    <property type="evidence" value="ECO:0007669"/>
    <property type="project" value="TreeGrafter"/>
</dbReference>
<dbReference type="GO" id="GO:0008270">
    <property type="term" value="F:zinc ion binding"/>
    <property type="evidence" value="ECO:0007669"/>
    <property type="project" value="UniProtKB-KW"/>
</dbReference>
<evidence type="ECO:0000256" key="5">
    <source>
        <dbReference type="ARBA" id="ARBA00023015"/>
    </source>
</evidence>
<evidence type="ECO:0000256" key="9">
    <source>
        <dbReference type="ARBA" id="ARBA00023242"/>
    </source>
</evidence>
<gene>
    <name evidence="14" type="ORF">CDL12_01306</name>
</gene>
<keyword evidence="4" id="KW-0862">Zinc</keyword>
<evidence type="ECO:0000256" key="6">
    <source>
        <dbReference type="ARBA" id="ARBA00023125"/>
    </source>
</evidence>
<protein>
    <recommendedName>
        <fullName evidence="16">ZF-HD dimerization-type domain-containing protein</fullName>
    </recommendedName>
</protein>
<dbReference type="SUPFAM" id="SSF46689">
    <property type="entry name" value="Homeodomain-like"/>
    <property type="match status" value="1"/>
</dbReference>
<keyword evidence="9 10" id="KW-0539">Nucleus</keyword>
<dbReference type="Pfam" id="PF04770">
    <property type="entry name" value="ZF-HD_dimer"/>
    <property type="match status" value="1"/>
</dbReference>
<dbReference type="GO" id="GO:0005634">
    <property type="term" value="C:nucleus"/>
    <property type="evidence" value="ECO:0007669"/>
    <property type="project" value="UniProtKB-SubCell"/>
</dbReference>
<feature type="DNA-binding region" description="Homeobox" evidence="10">
    <location>
        <begin position="254"/>
        <end position="317"/>
    </location>
</feature>
<dbReference type="NCBIfam" id="TIGR01566">
    <property type="entry name" value="ZF_HD_prot_N"/>
    <property type="match status" value="1"/>
</dbReference>
<organism evidence="14 15">
    <name type="scientific">Handroanthus impetiginosus</name>
    <dbReference type="NCBI Taxonomy" id="429701"/>
    <lineage>
        <taxon>Eukaryota</taxon>
        <taxon>Viridiplantae</taxon>
        <taxon>Streptophyta</taxon>
        <taxon>Embryophyta</taxon>
        <taxon>Tracheophyta</taxon>
        <taxon>Spermatophyta</taxon>
        <taxon>Magnoliopsida</taxon>
        <taxon>eudicotyledons</taxon>
        <taxon>Gunneridae</taxon>
        <taxon>Pentapetalae</taxon>
        <taxon>asterids</taxon>
        <taxon>lamiids</taxon>
        <taxon>Lamiales</taxon>
        <taxon>Bignoniaceae</taxon>
        <taxon>Crescentiina</taxon>
        <taxon>Tabebuia alliance</taxon>
        <taxon>Handroanthus</taxon>
    </lineage>
</organism>
<dbReference type="GO" id="GO:0000976">
    <property type="term" value="F:transcription cis-regulatory region binding"/>
    <property type="evidence" value="ECO:0007669"/>
    <property type="project" value="TreeGrafter"/>
</dbReference>
<feature type="domain" description="ZF-HD dimerization-type" evidence="13">
    <location>
        <begin position="129"/>
        <end position="178"/>
    </location>
</feature>
<evidence type="ECO:0000313" key="15">
    <source>
        <dbReference type="Proteomes" id="UP000231279"/>
    </source>
</evidence>
<keyword evidence="5" id="KW-0805">Transcription regulation</keyword>
<feature type="compositionally biased region" description="Polar residues" evidence="11">
    <location>
        <begin position="47"/>
        <end position="65"/>
    </location>
</feature>
<dbReference type="STRING" id="429701.A0A2G9I8I6"/>
<keyword evidence="8" id="KW-0804">Transcription</keyword>
<dbReference type="PROSITE" id="PS50071">
    <property type="entry name" value="HOMEOBOX_2"/>
    <property type="match status" value="1"/>
</dbReference>
<reference evidence="15" key="1">
    <citation type="journal article" date="2018" name="Gigascience">
        <title>Genome assembly of the Pink Ipe (Handroanthus impetiginosus, Bignoniaceae), a highly valued, ecologically keystone Neotropical timber forest tree.</title>
        <authorList>
            <person name="Silva-Junior O.B."/>
            <person name="Grattapaglia D."/>
            <person name="Novaes E."/>
            <person name="Collevatti R.G."/>
        </authorList>
    </citation>
    <scope>NUCLEOTIDE SEQUENCE [LARGE SCALE GENOMIC DNA]</scope>
    <source>
        <strain evidence="15">cv. UFG-1</strain>
    </source>
</reference>
<name>A0A2G9I8I6_9LAMI</name>
<dbReference type="NCBIfam" id="TIGR01565">
    <property type="entry name" value="homeo_ZF_HD"/>
    <property type="match status" value="1"/>
</dbReference>
<evidence type="ECO:0000259" key="13">
    <source>
        <dbReference type="PROSITE" id="PS51523"/>
    </source>
</evidence>